<evidence type="ECO:0000313" key="3">
    <source>
        <dbReference type="Proteomes" id="UP001501009"/>
    </source>
</evidence>
<feature type="compositionally biased region" description="Polar residues" evidence="1">
    <location>
        <begin position="106"/>
        <end position="116"/>
    </location>
</feature>
<proteinExistence type="predicted"/>
<evidence type="ECO:0000256" key="1">
    <source>
        <dbReference type="SAM" id="MobiDB-lite"/>
    </source>
</evidence>
<feature type="compositionally biased region" description="Basic and acidic residues" evidence="1">
    <location>
        <begin position="1"/>
        <end position="28"/>
    </location>
</feature>
<feature type="compositionally biased region" description="Polar residues" evidence="1">
    <location>
        <begin position="32"/>
        <end position="44"/>
    </location>
</feature>
<name>A0ABP7I1R4_9ACTN</name>
<dbReference type="Proteomes" id="UP001501009">
    <property type="component" value="Unassembled WGS sequence"/>
</dbReference>
<comment type="caution">
    <text evidence="2">The sequence shown here is derived from an EMBL/GenBank/DDBJ whole genome shotgun (WGS) entry which is preliminary data.</text>
</comment>
<feature type="region of interest" description="Disordered" evidence="1">
    <location>
        <begin position="1"/>
        <end position="45"/>
    </location>
</feature>
<accession>A0ABP7I1R4</accession>
<protein>
    <submittedName>
        <fullName evidence="2">Uncharacterized protein</fullName>
    </submittedName>
</protein>
<feature type="region of interest" description="Disordered" evidence="1">
    <location>
        <begin position="74"/>
        <end position="123"/>
    </location>
</feature>
<dbReference type="EMBL" id="BAABDE010000020">
    <property type="protein sequence ID" value="GAA3809700.1"/>
    <property type="molecule type" value="Genomic_DNA"/>
</dbReference>
<gene>
    <name evidence="2" type="ORF">GCM10022403_049560</name>
</gene>
<dbReference type="RefSeq" id="WP_275772273.1">
    <property type="nucleotide sequence ID" value="NZ_BAABDE010000020.1"/>
</dbReference>
<reference evidence="3" key="1">
    <citation type="journal article" date="2019" name="Int. J. Syst. Evol. Microbiol.">
        <title>The Global Catalogue of Microorganisms (GCM) 10K type strain sequencing project: providing services to taxonomists for standard genome sequencing and annotation.</title>
        <authorList>
            <consortium name="The Broad Institute Genomics Platform"/>
            <consortium name="The Broad Institute Genome Sequencing Center for Infectious Disease"/>
            <person name="Wu L."/>
            <person name="Ma J."/>
        </authorList>
    </citation>
    <scope>NUCLEOTIDE SEQUENCE [LARGE SCALE GENOMIC DNA]</scope>
    <source>
        <strain evidence="3">JCM 17138</strain>
    </source>
</reference>
<organism evidence="2 3">
    <name type="scientific">Streptomyces coacervatus</name>
    <dbReference type="NCBI Taxonomy" id="647381"/>
    <lineage>
        <taxon>Bacteria</taxon>
        <taxon>Bacillati</taxon>
        <taxon>Actinomycetota</taxon>
        <taxon>Actinomycetes</taxon>
        <taxon>Kitasatosporales</taxon>
        <taxon>Streptomycetaceae</taxon>
        <taxon>Streptomyces</taxon>
    </lineage>
</organism>
<evidence type="ECO:0000313" key="2">
    <source>
        <dbReference type="EMBL" id="GAA3809700.1"/>
    </source>
</evidence>
<keyword evidence="3" id="KW-1185">Reference proteome</keyword>
<sequence>MTHRVPEDLPDEDRAPRQAARRELKKPALDMQNGTGQLTGTRNQAAAVASPDAITAPWLTSESRAPTRRAIGAHLDNEAAENTVARSRSPARTRPLAQTRPWAASAASSLLKTYSARSPYDAS</sequence>